<dbReference type="Proteomes" id="UP001249851">
    <property type="component" value="Unassembled WGS sequence"/>
</dbReference>
<comment type="caution">
    <text evidence="2">The sequence shown here is derived from an EMBL/GenBank/DDBJ whole genome shotgun (WGS) entry which is preliminary data.</text>
</comment>
<accession>A0AAD9VEF0</accession>
<gene>
    <name evidence="2" type="ORF">P5673_004139</name>
</gene>
<organism evidence="2 3">
    <name type="scientific">Acropora cervicornis</name>
    <name type="common">Staghorn coral</name>
    <dbReference type="NCBI Taxonomy" id="6130"/>
    <lineage>
        <taxon>Eukaryota</taxon>
        <taxon>Metazoa</taxon>
        <taxon>Cnidaria</taxon>
        <taxon>Anthozoa</taxon>
        <taxon>Hexacorallia</taxon>
        <taxon>Scleractinia</taxon>
        <taxon>Astrocoeniina</taxon>
        <taxon>Acroporidae</taxon>
        <taxon>Acropora</taxon>
    </lineage>
</organism>
<dbReference type="EMBL" id="JARQWQ010000006">
    <property type="protein sequence ID" value="KAK2571533.1"/>
    <property type="molecule type" value="Genomic_DNA"/>
</dbReference>
<dbReference type="PANTHER" id="PTHR22954:SF3">
    <property type="entry name" value="PROTEIN CBG08539"/>
    <property type="match status" value="1"/>
</dbReference>
<keyword evidence="3" id="KW-1185">Reference proteome</keyword>
<feature type="region of interest" description="Disordered" evidence="1">
    <location>
        <begin position="321"/>
        <end position="351"/>
    </location>
</feature>
<evidence type="ECO:0000313" key="2">
    <source>
        <dbReference type="EMBL" id="KAK2571533.1"/>
    </source>
</evidence>
<evidence type="ECO:0000256" key="1">
    <source>
        <dbReference type="SAM" id="MobiDB-lite"/>
    </source>
</evidence>
<proteinExistence type="predicted"/>
<evidence type="ECO:0000313" key="3">
    <source>
        <dbReference type="Proteomes" id="UP001249851"/>
    </source>
</evidence>
<dbReference type="AlphaFoldDB" id="A0AAD9VEF0"/>
<reference evidence="2" key="1">
    <citation type="journal article" date="2023" name="G3 (Bethesda)">
        <title>Whole genome assembly and annotation of the endangered Caribbean coral Acropora cervicornis.</title>
        <authorList>
            <person name="Selwyn J.D."/>
            <person name="Vollmer S.V."/>
        </authorList>
    </citation>
    <scope>NUCLEOTIDE SEQUENCE</scope>
    <source>
        <strain evidence="2">K2</strain>
    </source>
</reference>
<dbReference type="Pfam" id="PF03564">
    <property type="entry name" value="DUF1759"/>
    <property type="match status" value="1"/>
</dbReference>
<reference evidence="2" key="2">
    <citation type="journal article" date="2023" name="Science">
        <title>Genomic signatures of disease resistance in endangered staghorn corals.</title>
        <authorList>
            <person name="Vollmer S.V."/>
            <person name="Selwyn J.D."/>
            <person name="Despard B.A."/>
            <person name="Roesel C.L."/>
        </authorList>
    </citation>
    <scope>NUCLEOTIDE SEQUENCE</scope>
    <source>
        <strain evidence="2">K2</strain>
    </source>
</reference>
<dbReference type="InterPro" id="IPR005312">
    <property type="entry name" value="DUF1759"/>
</dbReference>
<feature type="compositionally biased region" description="Basic residues" evidence="1">
    <location>
        <begin position="342"/>
        <end position="351"/>
    </location>
</feature>
<dbReference type="PANTHER" id="PTHR22954">
    <property type="entry name" value="RETROVIRAL PROTEASE-RELATED"/>
    <property type="match status" value="1"/>
</dbReference>
<name>A0AAD9VEF0_ACRCE</name>
<sequence>MIVLQDISLANKQIGALISRLEKSKDGTIDYLIETDKELEYIKQWTADQKVAIQPFRDARYGIKKKLDGFTKDETQEVLEKQLYVQQKVSEEQTKLKLQQQKEIEAAMIQQQQREEEWYLKKLGFEKQIGETQAEYLAGGDSGKHGTSSTQSVKLQKYTISPFSGDYKDWLRFWNQFTVEVDGSSISEISKFNYLLELVKGKSKDDILGLPHTGDGYKEAKRILQQTYGKDIKVHKALIKELEELPAISNIHRLNDIHDFYNKLSRVVRTLVTMKRLTSAQSLVYTLMDKLGPVREVLVQKDDDWEEWGLEELAENLRKYVERNPLKESGNSGRIDENSRNHPGHTHKNSS</sequence>
<protein>
    <submittedName>
        <fullName evidence="2">Uncharacterized protein</fullName>
    </submittedName>
</protein>